<proteinExistence type="predicted"/>
<dbReference type="RefSeq" id="WP_170039547.1">
    <property type="nucleotide sequence ID" value="NZ_JABDTL010000002.1"/>
</dbReference>
<keyword evidence="2" id="KW-1185">Reference proteome</keyword>
<gene>
    <name evidence="1" type="ORF">HNQ61_001563</name>
</gene>
<protein>
    <submittedName>
        <fullName evidence="1">Uncharacterized protein</fullName>
    </submittedName>
</protein>
<dbReference type="EMBL" id="JACHIA010000003">
    <property type="protein sequence ID" value="MBB6069946.1"/>
    <property type="molecule type" value="Genomic_DNA"/>
</dbReference>
<accession>A0A841GXC6</accession>
<comment type="caution">
    <text evidence="1">The sequence shown here is derived from an EMBL/GenBank/DDBJ whole genome shotgun (WGS) entry which is preliminary data.</text>
</comment>
<organism evidence="1 2">
    <name type="scientific">Longimicrobium terrae</name>
    <dbReference type="NCBI Taxonomy" id="1639882"/>
    <lineage>
        <taxon>Bacteria</taxon>
        <taxon>Pseudomonadati</taxon>
        <taxon>Gemmatimonadota</taxon>
        <taxon>Longimicrobiia</taxon>
        <taxon>Longimicrobiales</taxon>
        <taxon>Longimicrobiaceae</taxon>
        <taxon>Longimicrobium</taxon>
    </lineage>
</organism>
<reference evidence="1 2" key="1">
    <citation type="submission" date="2020-08" db="EMBL/GenBank/DDBJ databases">
        <title>Genomic Encyclopedia of Type Strains, Phase IV (KMG-IV): sequencing the most valuable type-strain genomes for metagenomic binning, comparative biology and taxonomic classification.</title>
        <authorList>
            <person name="Goeker M."/>
        </authorList>
    </citation>
    <scope>NUCLEOTIDE SEQUENCE [LARGE SCALE GENOMIC DNA]</scope>
    <source>
        <strain evidence="1 2">DSM 29007</strain>
    </source>
</reference>
<dbReference type="AlphaFoldDB" id="A0A841GXC6"/>
<dbReference type="Proteomes" id="UP000582837">
    <property type="component" value="Unassembled WGS sequence"/>
</dbReference>
<evidence type="ECO:0000313" key="2">
    <source>
        <dbReference type="Proteomes" id="UP000582837"/>
    </source>
</evidence>
<sequence>MRLDISALDVQSFAVAPASDLKEQPADTGRGGPDSYCWICYNTGNTVPSCMGYQCGVPATDTFVDPACGYA</sequence>
<name>A0A841GXC6_9BACT</name>
<evidence type="ECO:0000313" key="1">
    <source>
        <dbReference type="EMBL" id="MBB6069946.1"/>
    </source>
</evidence>